<accession>A0A8S0PPW4</accession>
<gene>
    <name evidence="2" type="ORF">OLEA9_A061619</name>
</gene>
<evidence type="ECO:0008006" key="4">
    <source>
        <dbReference type="Google" id="ProtNLM"/>
    </source>
</evidence>
<reference evidence="2 3" key="1">
    <citation type="submission" date="2019-12" db="EMBL/GenBank/DDBJ databases">
        <authorList>
            <person name="Alioto T."/>
            <person name="Alioto T."/>
            <person name="Gomez Garrido J."/>
        </authorList>
    </citation>
    <scope>NUCLEOTIDE SEQUENCE [LARGE SCALE GENOMIC DNA]</scope>
</reference>
<dbReference type="Gramene" id="OE9A061619T1">
    <property type="protein sequence ID" value="OE9A061619C1"/>
    <property type="gene ID" value="OE9A061619"/>
</dbReference>
<comment type="caution">
    <text evidence="2">The sequence shown here is derived from an EMBL/GenBank/DDBJ whole genome shotgun (WGS) entry which is preliminary data.</text>
</comment>
<keyword evidence="3" id="KW-1185">Reference proteome</keyword>
<evidence type="ECO:0000313" key="3">
    <source>
        <dbReference type="Proteomes" id="UP000594638"/>
    </source>
</evidence>
<evidence type="ECO:0000313" key="2">
    <source>
        <dbReference type="EMBL" id="CAA2955563.1"/>
    </source>
</evidence>
<organism evidence="2 3">
    <name type="scientific">Olea europaea subsp. europaea</name>
    <dbReference type="NCBI Taxonomy" id="158383"/>
    <lineage>
        <taxon>Eukaryota</taxon>
        <taxon>Viridiplantae</taxon>
        <taxon>Streptophyta</taxon>
        <taxon>Embryophyta</taxon>
        <taxon>Tracheophyta</taxon>
        <taxon>Spermatophyta</taxon>
        <taxon>Magnoliopsida</taxon>
        <taxon>eudicotyledons</taxon>
        <taxon>Gunneridae</taxon>
        <taxon>Pentapetalae</taxon>
        <taxon>asterids</taxon>
        <taxon>lamiids</taxon>
        <taxon>Lamiales</taxon>
        <taxon>Oleaceae</taxon>
        <taxon>Oleeae</taxon>
        <taxon>Olea</taxon>
    </lineage>
</organism>
<sequence length="285" mass="31772">MSICSSSDVGRYQESFSLSSFDFNSSLDGLYNCDDDGNNDVDAYIEIELEPAKITPSASRDNKGGSDEEEEVEFRISLSAISRQSYSADIFSFPTTCSGDAKTLSIFPPTWKRLEPPVDDEDFTAKINRELLQIRRAPKTRGGVTKILVKFRSITFRSMLTSLLKLGKFTPMNTRQVYGISDVPAENPRSSSNKLFPQKARRNGERSKLLEINLEGIKKLFGAAVGMKTTNQTKSSPNSSPINENKFYARENSVQAAIAHCKKSFEQTDDFCFQVPGRTTFCGLK</sequence>
<dbReference type="Proteomes" id="UP000594638">
    <property type="component" value="Unassembled WGS sequence"/>
</dbReference>
<feature type="region of interest" description="Disordered" evidence="1">
    <location>
        <begin position="182"/>
        <end position="202"/>
    </location>
</feature>
<name>A0A8S0PPW4_OLEEU</name>
<evidence type="ECO:0000256" key="1">
    <source>
        <dbReference type="SAM" id="MobiDB-lite"/>
    </source>
</evidence>
<dbReference type="EMBL" id="CACTIH010000155">
    <property type="protein sequence ID" value="CAA2955563.1"/>
    <property type="molecule type" value="Genomic_DNA"/>
</dbReference>
<dbReference type="OrthoDB" id="1884080at2759"/>
<dbReference type="AlphaFoldDB" id="A0A8S0PPW4"/>
<proteinExistence type="predicted"/>
<protein>
    <recommendedName>
        <fullName evidence="4">Membrane-associated kinase regulator 2</fullName>
    </recommendedName>
</protein>